<comment type="caution">
    <text evidence="2">The sequence shown here is derived from an EMBL/GenBank/DDBJ whole genome shotgun (WGS) entry which is preliminary data.</text>
</comment>
<dbReference type="Gramene" id="XM_028380425.1">
    <property type="protein sequence ID" value="XP_028236226.1"/>
    <property type="gene ID" value="LOC114415638"/>
</dbReference>
<dbReference type="AlphaFoldDB" id="A0A445K9A6"/>
<feature type="compositionally biased region" description="Polar residues" evidence="1">
    <location>
        <begin position="950"/>
        <end position="967"/>
    </location>
</feature>
<accession>A0A445K9A6</accession>
<sequence length="1097" mass="121224">MKGVGGYHDWPYYASPTSNLSAFAAPFSVNPYTSSEASSQFMDTAESAETLPPIQFQPYRYDFFSGPVRELDSAAQFSHLGLPSYSARSNLVEAQPYSASSAIHDHSSNSAAPYHWSSGAPSSDWPSLREANRSPELGFSGQSAVSWDQFPEFNSRGKGKQVGVGSNLSVKETNAAGSVGEQRRNQGNQDVKDSSNCEVPQIIDWENYNVPASANHIHNTSNWWGTIKPMPVEFSGTSVMQSPSMSLETHHETPLKVVADSGNNHSLNIGSYYKHSSHVDKPSRVDTVSSMPGTMLVTDLNVQDIIADEHVGHDDFYNTKEASHMPSPGTAGLFNPGPIHMHLRRNEPSSSNKAMISDKNVSRNVADYIFRESHEFQNPHANMDNLRLGLSAIEDVNFIEKSFEGGDRCNPAEDSPCWKGASAARFSHFEPSAALSQEYVHKKESSFGSVIKEPQNYLLDTENNMKKSCGNSNGFQMHTGIVYQDRSSAGSPRRFSVTKFAPEYCKSGSALNDGPFQSKPSCDFGLQQYVDITKMKENTVPPAKPTDCESGSSLMGLQLVDLKEFITQKQQALLCTGDVNSGCNVNNCSEYDSSHTAEHVLPLPSSVLDATTPENSAGKASTENLDVQMLLDRMQNLSELLLSHCLNDACEWKEQDCNVLKNVISNLNTCALKNEQIAPVQECLFNQPETSKHAGESRKFRQNSCLKRPQLTKIGPESSKIEFENPLVAEANFCFRSGKPHRKLSDSISPRVDTEMTKADNMTKDLKRILSENFHGDDDEGAEPQTVLYKNLWLEAEATLCSVYYRARYNQMKIEMDKHSYKEKVMEKQSKSEVIPTMSQSQSSATKVHYPNPDSSADLKFPVLDVTNLEELSRLNISTDMNKSNAITPEGRGQNLDSFIDNYLVPCSVNKTERNDESSVMMARYQVLKARIDQSSTVTTNLEEPLDVADSSSPRGRDNQNQVNLCQDSPIPEKNSAEYETSVLARFHILKSRDEGSSSISSEGKQLHGDESAAVEGMDGITVATNVSEGKSLDVHANPVVVHLNSYTAVDKSIPKEFHLDSEDNQETQPSGTCEFQPPTYYSDGFASDWEHVEKSL</sequence>
<feature type="region of interest" description="Disordered" evidence="1">
    <location>
        <begin position="939"/>
        <end position="974"/>
    </location>
</feature>
<proteinExistence type="predicted"/>
<reference evidence="2 3" key="1">
    <citation type="submission" date="2018-09" db="EMBL/GenBank/DDBJ databases">
        <title>A high-quality reference genome of wild soybean provides a powerful tool to mine soybean genomes.</title>
        <authorList>
            <person name="Xie M."/>
            <person name="Chung C.Y.L."/>
            <person name="Li M.-W."/>
            <person name="Wong F.-L."/>
            <person name="Chan T.-F."/>
            <person name="Lam H.-M."/>
        </authorList>
    </citation>
    <scope>NUCLEOTIDE SEQUENCE [LARGE SCALE GENOMIC DNA]</scope>
    <source>
        <strain evidence="3">cv. W05</strain>
        <tissue evidence="2">Hypocotyl of etiolated seedlings</tissue>
    </source>
</reference>
<name>A0A445K9A6_GLYSO</name>
<dbReference type="PANTHER" id="PTHR34361:SF2">
    <property type="entry name" value="OS08G0157800 PROTEIN"/>
    <property type="match status" value="1"/>
</dbReference>
<feature type="region of interest" description="Disordered" evidence="1">
    <location>
        <begin position="108"/>
        <end position="136"/>
    </location>
</feature>
<dbReference type="Proteomes" id="UP000289340">
    <property type="component" value="Chromosome 6"/>
</dbReference>
<feature type="region of interest" description="Disordered" evidence="1">
    <location>
        <begin position="174"/>
        <end position="195"/>
    </location>
</feature>
<organism evidence="2 3">
    <name type="scientific">Glycine soja</name>
    <name type="common">Wild soybean</name>
    <dbReference type="NCBI Taxonomy" id="3848"/>
    <lineage>
        <taxon>Eukaryota</taxon>
        <taxon>Viridiplantae</taxon>
        <taxon>Streptophyta</taxon>
        <taxon>Embryophyta</taxon>
        <taxon>Tracheophyta</taxon>
        <taxon>Spermatophyta</taxon>
        <taxon>Magnoliopsida</taxon>
        <taxon>eudicotyledons</taxon>
        <taxon>Gunneridae</taxon>
        <taxon>Pentapetalae</taxon>
        <taxon>rosids</taxon>
        <taxon>fabids</taxon>
        <taxon>Fabales</taxon>
        <taxon>Fabaceae</taxon>
        <taxon>Papilionoideae</taxon>
        <taxon>50 kb inversion clade</taxon>
        <taxon>NPAAA clade</taxon>
        <taxon>indigoferoid/millettioid clade</taxon>
        <taxon>Phaseoleae</taxon>
        <taxon>Glycine</taxon>
        <taxon>Glycine subgen. Soja</taxon>
    </lineage>
</organism>
<gene>
    <name evidence="2" type="ORF">D0Y65_014630</name>
</gene>
<keyword evidence="3" id="KW-1185">Reference proteome</keyword>
<evidence type="ECO:0000313" key="2">
    <source>
        <dbReference type="EMBL" id="RZC07393.1"/>
    </source>
</evidence>
<dbReference type="PANTHER" id="PTHR34361">
    <property type="entry name" value="OS08G0157800 PROTEIN"/>
    <property type="match status" value="1"/>
</dbReference>
<feature type="region of interest" description="Disordered" evidence="1">
    <location>
        <begin position="828"/>
        <end position="852"/>
    </location>
</feature>
<dbReference type="EMBL" id="QZWG01000006">
    <property type="protein sequence ID" value="RZC07393.1"/>
    <property type="molecule type" value="Genomic_DNA"/>
</dbReference>
<evidence type="ECO:0000256" key="1">
    <source>
        <dbReference type="SAM" id="MobiDB-lite"/>
    </source>
</evidence>
<protein>
    <submittedName>
        <fullName evidence="2">Uncharacterized protein</fullName>
    </submittedName>
</protein>
<feature type="compositionally biased region" description="Polar residues" evidence="1">
    <location>
        <begin position="837"/>
        <end position="846"/>
    </location>
</feature>
<evidence type="ECO:0000313" key="3">
    <source>
        <dbReference type="Proteomes" id="UP000289340"/>
    </source>
</evidence>